<proteinExistence type="predicted"/>
<reference evidence="1" key="2">
    <citation type="submission" date="2025-03" db="EMBL/GenBank/DDBJ databases">
        <authorList>
            <consortium name="ELIXIR-Norway"/>
            <consortium name="Elixir Norway"/>
        </authorList>
    </citation>
    <scope>NUCLEOTIDE SEQUENCE</scope>
</reference>
<dbReference type="Proteomes" id="UP001162501">
    <property type="component" value="Chromosome 9"/>
</dbReference>
<gene>
    <name evidence="1" type="ORF">MRATA1EN22A_LOCUS28327</name>
</gene>
<protein>
    <submittedName>
        <fullName evidence="1">Uncharacterized protein</fullName>
    </submittedName>
</protein>
<evidence type="ECO:0000313" key="2">
    <source>
        <dbReference type="Proteomes" id="UP001162501"/>
    </source>
</evidence>
<reference evidence="1" key="1">
    <citation type="submission" date="2023-05" db="EMBL/GenBank/DDBJ databases">
        <authorList>
            <consortium name="ELIXIR-Norway"/>
        </authorList>
    </citation>
    <scope>NUCLEOTIDE SEQUENCE</scope>
</reference>
<dbReference type="EMBL" id="OX596093">
    <property type="protein sequence ID" value="CAN0571558.1"/>
    <property type="molecule type" value="Genomic_DNA"/>
</dbReference>
<sequence>MGCLGRSPPLLPICWDGMVPAHKLVGAYGGARQQCVLMGSLQKVAIAISGSLGSHQPGHHFPEATANSSTSPMVPVSDPH</sequence>
<organism evidence="1 2">
    <name type="scientific">Rangifer tarandus platyrhynchus</name>
    <name type="common">Svalbard reindeer</name>
    <dbReference type="NCBI Taxonomy" id="3082113"/>
    <lineage>
        <taxon>Eukaryota</taxon>
        <taxon>Metazoa</taxon>
        <taxon>Chordata</taxon>
        <taxon>Craniata</taxon>
        <taxon>Vertebrata</taxon>
        <taxon>Euteleostomi</taxon>
        <taxon>Mammalia</taxon>
        <taxon>Eutheria</taxon>
        <taxon>Laurasiatheria</taxon>
        <taxon>Artiodactyla</taxon>
        <taxon>Ruminantia</taxon>
        <taxon>Pecora</taxon>
        <taxon>Cervidae</taxon>
        <taxon>Odocoileinae</taxon>
        <taxon>Rangifer</taxon>
    </lineage>
</organism>
<evidence type="ECO:0000313" key="1">
    <source>
        <dbReference type="EMBL" id="CAN0571558.1"/>
    </source>
</evidence>
<accession>A0AC60AAR6</accession>
<name>A0AC60AAR6_RANTA</name>